<dbReference type="EMBL" id="JACHNZ010000008">
    <property type="protein sequence ID" value="MBB4631357.1"/>
    <property type="molecule type" value="Genomic_DNA"/>
</dbReference>
<dbReference type="AlphaFoldDB" id="A0A7W7F6A1"/>
<dbReference type="InterPro" id="IPR007459">
    <property type="entry name" value="DNA_pol3_chi"/>
</dbReference>
<name>A0A7W7F6A1_9SPHN</name>
<dbReference type="InterPro" id="IPR036768">
    <property type="entry name" value="PolIII_chi_sf"/>
</dbReference>
<protein>
    <submittedName>
        <fullName evidence="1">DNA polymerase-3 subunit chi</fullName>
        <ecNumber evidence="1">2.7.7.7</ecNumber>
    </submittedName>
</protein>
<keyword evidence="1" id="KW-0808">Transferase</keyword>
<dbReference type="NCBIfam" id="NF004347">
    <property type="entry name" value="PRK05728.1-4"/>
    <property type="match status" value="1"/>
</dbReference>
<evidence type="ECO:0000313" key="2">
    <source>
        <dbReference type="Proteomes" id="UP000566324"/>
    </source>
</evidence>
<proteinExistence type="predicted"/>
<keyword evidence="1" id="KW-0548">Nucleotidyltransferase</keyword>
<evidence type="ECO:0000313" key="1">
    <source>
        <dbReference type="EMBL" id="MBB4631357.1"/>
    </source>
</evidence>
<dbReference type="PANTHER" id="PTHR38767">
    <property type="entry name" value="DNA POLYMERASE III SUBUNIT CHI"/>
    <property type="match status" value="1"/>
</dbReference>
<accession>A0A7W7F6A1</accession>
<dbReference type="SUPFAM" id="SSF102400">
    <property type="entry name" value="DNA polymerase III chi subunit"/>
    <property type="match status" value="1"/>
</dbReference>
<gene>
    <name evidence="1" type="ORF">GGQ98_000965</name>
</gene>
<dbReference type="GO" id="GO:0032298">
    <property type="term" value="P:positive regulation of DNA-templated DNA replication initiation"/>
    <property type="evidence" value="ECO:0007669"/>
    <property type="project" value="TreeGrafter"/>
</dbReference>
<organism evidence="1 2">
    <name type="scientific">Sphingosinicella soli</name>
    <dbReference type="NCBI Taxonomy" id="333708"/>
    <lineage>
        <taxon>Bacteria</taxon>
        <taxon>Pseudomonadati</taxon>
        <taxon>Pseudomonadota</taxon>
        <taxon>Alphaproteobacteria</taxon>
        <taxon>Sphingomonadales</taxon>
        <taxon>Sphingosinicellaceae</taxon>
        <taxon>Sphingosinicella</taxon>
    </lineage>
</organism>
<dbReference type="RefSeq" id="WP_184065906.1">
    <property type="nucleotide sequence ID" value="NZ_JACHNZ010000008.1"/>
</dbReference>
<comment type="caution">
    <text evidence="1">The sequence shown here is derived from an EMBL/GenBank/DDBJ whole genome shotgun (WGS) entry which is preliminary data.</text>
</comment>
<dbReference type="Gene3D" id="3.40.50.10110">
    <property type="entry name" value="DNA polymerase III subunit chi"/>
    <property type="match status" value="1"/>
</dbReference>
<dbReference type="Proteomes" id="UP000566324">
    <property type="component" value="Unassembled WGS sequence"/>
</dbReference>
<dbReference type="GO" id="GO:0003677">
    <property type="term" value="F:DNA binding"/>
    <property type="evidence" value="ECO:0007669"/>
    <property type="project" value="InterPro"/>
</dbReference>
<dbReference type="GO" id="GO:0006260">
    <property type="term" value="P:DNA replication"/>
    <property type="evidence" value="ECO:0007669"/>
    <property type="project" value="InterPro"/>
</dbReference>
<reference evidence="1 2" key="1">
    <citation type="submission" date="2020-08" db="EMBL/GenBank/DDBJ databases">
        <title>Genomic Encyclopedia of Type Strains, Phase IV (KMG-IV): sequencing the most valuable type-strain genomes for metagenomic binning, comparative biology and taxonomic classification.</title>
        <authorList>
            <person name="Goeker M."/>
        </authorList>
    </citation>
    <scope>NUCLEOTIDE SEQUENCE [LARGE SCALE GENOMIC DNA]</scope>
    <source>
        <strain evidence="1 2">DSM 17328</strain>
    </source>
</reference>
<dbReference type="PANTHER" id="PTHR38767:SF1">
    <property type="entry name" value="DNA POLYMERASE III SUBUNIT CHI"/>
    <property type="match status" value="1"/>
</dbReference>
<dbReference type="Pfam" id="PF04364">
    <property type="entry name" value="DNA_pol3_chi"/>
    <property type="match status" value="1"/>
</dbReference>
<sequence length="152" mass="16237">MIGAAPTSVGFYHCTRSRPFDVVPVLAGKAVEAGHRVLIHSADSGELDALDSHLWTYDPGSFLPHGRDNPAAQPIFLTDDFAPANGADLLISLGGKLPGDPAAFARVLYLFDGNDEDSLAAARAHWRALKAREGVEPVYWTQGEKGGWQKAG</sequence>
<keyword evidence="2" id="KW-1185">Reference proteome</keyword>
<dbReference type="GO" id="GO:0003887">
    <property type="term" value="F:DNA-directed DNA polymerase activity"/>
    <property type="evidence" value="ECO:0007669"/>
    <property type="project" value="UniProtKB-EC"/>
</dbReference>
<dbReference type="EC" id="2.7.7.7" evidence="1"/>